<dbReference type="InterPro" id="IPR010093">
    <property type="entry name" value="SinI_DNA-bd"/>
</dbReference>
<dbReference type="NCBIfam" id="TIGR01764">
    <property type="entry name" value="excise"/>
    <property type="match status" value="1"/>
</dbReference>
<evidence type="ECO:0000313" key="2">
    <source>
        <dbReference type="EMBL" id="PKV80935.1"/>
    </source>
</evidence>
<dbReference type="Proteomes" id="UP000233766">
    <property type="component" value="Unassembled WGS sequence"/>
</dbReference>
<keyword evidence="3" id="KW-1185">Reference proteome</keyword>
<dbReference type="EMBL" id="PJMW01000002">
    <property type="protein sequence ID" value="PKV80935.1"/>
    <property type="molecule type" value="Genomic_DNA"/>
</dbReference>
<gene>
    <name evidence="2" type="ORF">ATK86_5374</name>
</gene>
<comment type="caution">
    <text evidence="2">The sequence shown here is derived from an EMBL/GenBank/DDBJ whole genome shotgun (WGS) entry which is preliminary data.</text>
</comment>
<dbReference type="Pfam" id="PF12728">
    <property type="entry name" value="HTH_17"/>
    <property type="match status" value="1"/>
</dbReference>
<dbReference type="AlphaFoldDB" id="A0A2N3VH67"/>
<dbReference type="InterPro" id="IPR009061">
    <property type="entry name" value="DNA-bd_dom_put_sf"/>
</dbReference>
<dbReference type="GO" id="GO:0003677">
    <property type="term" value="F:DNA binding"/>
    <property type="evidence" value="ECO:0007669"/>
    <property type="project" value="InterPro"/>
</dbReference>
<dbReference type="InterPro" id="IPR041657">
    <property type="entry name" value="HTH_17"/>
</dbReference>
<evidence type="ECO:0000259" key="1">
    <source>
        <dbReference type="Pfam" id="PF12728"/>
    </source>
</evidence>
<accession>A0A2N3VH67</accession>
<reference evidence="2 3" key="1">
    <citation type="submission" date="2017-12" db="EMBL/GenBank/DDBJ databases">
        <title>Sequencing the genomes of 1000 Actinobacteria strains.</title>
        <authorList>
            <person name="Klenk H.-P."/>
        </authorList>
    </citation>
    <scope>NUCLEOTIDE SEQUENCE [LARGE SCALE GENOMIC DNA]</scope>
    <source>
        <strain evidence="2 3">DSM 44489</strain>
    </source>
</reference>
<sequence length="76" mass="8579">MRLAATLGWRAMPRRSAKRTPNPSRYVSIKFAAERAGVSTDTIRRMIADGTLAAYRFRGQIRIAIEDIDAAMWPIN</sequence>
<dbReference type="RefSeq" id="WP_342748282.1">
    <property type="nucleotide sequence ID" value="NZ_PJMW01000002.1"/>
</dbReference>
<proteinExistence type="predicted"/>
<organism evidence="2 3">
    <name type="scientific">Nocardia fluminea</name>
    <dbReference type="NCBI Taxonomy" id="134984"/>
    <lineage>
        <taxon>Bacteria</taxon>
        <taxon>Bacillati</taxon>
        <taxon>Actinomycetota</taxon>
        <taxon>Actinomycetes</taxon>
        <taxon>Mycobacteriales</taxon>
        <taxon>Nocardiaceae</taxon>
        <taxon>Nocardia</taxon>
    </lineage>
</organism>
<evidence type="ECO:0000313" key="3">
    <source>
        <dbReference type="Proteomes" id="UP000233766"/>
    </source>
</evidence>
<protein>
    <submittedName>
        <fullName evidence="2">Excisionase family DNA binding protein</fullName>
    </submittedName>
</protein>
<feature type="domain" description="Helix-turn-helix" evidence="1">
    <location>
        <begin position="27"/>
        <end position="72"/>
    </location>
</feature>
<dbReference type="SUPFAM" id="SSF46955">
    <property type="entry name" value="Putative DNA-binding domain"/>
    <property type="match status" value="1"/>
</dbReference>
<name>A0A2N3VH67_9NOCA</name>